<dbReference type="PANTHER" id="PTHR32071:SF113">
    <property type="entry name" value="ALGINATE BIOSYNTHESIS TRANSCRIPTIONAL REGULATORY PROTEIN ALGB"/>
    <property type="match status" value="1"/>
</dbReference>
<dbReference type="PANTHER" id="PTHR32071">
    <property type="entry name" value="TRANSCRIPTIONAL REGULATORY PROTEIN"/>
    <property type="match status" value="1"/>
</dbReference>
<dbReference type="InterPro" id="IPR027417">
    <property type="entry name" value="P-loop_NTPase"/>
</dbReference>
<feature type="modified residue" description="4-aspartylphosphate" evidence="5">
    <location>
        <position position="54"/>
    </location>
</feature>
<keyword evidence="2" id="KW-0067">ATP-binding</keyword>
<dbReference type="InterPro" id="IPR002078">
    <property type="entry name" value="Sigma_54_int"/>
</dbReference>
<proteinExistence type="predicted"/>
<dbReference type="InterPro" id="IPR058031">
    <property type="entry name" value="AAA_lid_NorR"/>
</dbReference>
<keyword evidence="1" id="KW-0547">Nucleotide-binding</keyword>
<protein>
    <submittedName>
        <fullName evidence="8">Sigma-54-dependent Fis family transcriptional regulator</fullName>
    </submittedName>
</protein>
<feature type="domain" description="Sigma-54 factor interaction" evidence="6">
    <location>
        <begin position="144"/>
        <end position="374"/>
    </location>
</feature>
<sequence length="464" mass="51942">MGIETILIVDDTQQARALLDVQLRAWGFATVLAETGTQALRVLAENRVDLILSDLVMPDMDGMKILFHAQDRFPDIPFIMLTAHASIDKAVAALRLGATDFVEKPFVGEELLARIRKSLGYRQVTEENRKLKLQLGDQFSFQQIVSKSPGMTRALQMAEQVSAYPRTTVALHGESGVGKEVLARAIHFASGRPENRFVAVNCAGIPATLLESELFGHVRGAFTGADRDREGMFDLAREGTILLDEIGDMPLELQAKILRVIQEKSYAPLGSSRQVQADFRIIVATHHDLGLLVRQGRFRADLYHRINTFPISIPPLRERKEEIPLLVEHFVSHLRTELGKYLPGISKRGMDFLQGYDWPGNIRELKNSLERAAIVVDHELINPSHLSFLGGPRTGDRRQRPKTDGLIGGGEENFELQLTLKPGDFSLEAVINRVLEITLARCNNNKSLAAQILKTDRRIFYRSK</sequence>
<reference evidence="8 9" key="1">
    <citation type="submission" date="2020-12" db="EMBL/GenBank/DDBJ databases">
        <title>Geomonas sp. Red421, isolated from paddy soil.</title>
        <authorList>
            <person name="Xu Z."/>
            <person name="Zhang Z."/>
            <person name="Masuda Y."/>
            <person name="Itoh H."/>
            <person name="Senoo K."/>
        </authorList>
    </citation>
    <scope>NUCLEOTIDE SEQUENCE [LARGE SCALE GENOMIC DNA]</scope>
    <source>
        <strain evidence="8 9">Red421</strain>
    </source>
</reference>
<dbReference type="Gene3D" id="1.10.8.60">
    <property type="match status" value="1"/>
</dbReference>
<dbReference type="PROSITE" id="PS50110">
    <property type="entry name" value="RESPONSE_REGULATORY"/>
    <property type="match status" value="1"/>
</dbReference>
<dbReference type="SUPFAM" id="SSF52172">
    <property type="entry name" value="CheY-like"/>
    <property type="match status" value="1"/>
</dbReference>
<dbReference type="InterPro" id="IPR001789">
    <property type="entry name" value="Sig_transdc_resp-reg_receiver"/>
</dbReference>
<keyword evidence="5" id="KW-0597">Phosphoprotein</keyword>
<dbReference type="InterPro" id="IPR003593">
    <property type="entry name" value="AAA+_ATPase"/>
</dbReference>
<dbReference type="Gene3D" id="3.40.50.300">
    <property type="entry name" value="P-loop containing nucleotide triphosphate hydrolases"/>
    <property type="match status" value="1"/>
</dbReference>
<organism evidence="8 9">
    <name type="scientific">Geomonas anaerohicana</name>
    <dbReference type="NCBI Taxonomy" id="2798583"/>
    <lineage>
        <taxon>Bacteria</taxon>
        <taxon>Pseudomonadati</taxon>
        <taxon>Thermodesulfobacteriota</taxon>
        <taxon>Desulfuromonadia</taxon>
        <taxon>Geobacterales</taxon>
        <taxon>Geobacteraceae</taxon>
        <taxon>Geomonas</taxon>
    </lineage>
</organism>
<feature type="domain" description="Response regulatory" evidence="7">
    <location>
        <begin position="5"/>
        <end position="119"/>
    </location>
</feature>
<dbReference type="PROSITE" id="PS00688">
    <property type="entry name" value="SIGMA54_INTERACT_3"/>
    <property type="match status" value="1"/>
</dbReference>
<dbReference type="SUPFAM" id="SSF52540">
    <property type="entry name" value="P-loop containing nucleoside triphosphate hydrolases"/>
    <property type="match status" value="1"/>
</dbReference>
<evidence type="ECO:0000259" key="6">
    <source>
        <dbReference type="PROSITE" id="PS50045"/>
    </source>
</evidence>
<evidence type="ECO:0000256" key="2">
    <source>
        <dbReference type="ARBA" id="ARBA00022840"/>
    </source>
</evidence>
<evidence type="ECO:0000256" key="5">
    <source>
        <dbReference type="PROSITE-ProRule" id="PRU00169"/>
    </source>
</evidence>
<dbReference type="PROSITE" id="PS50045">
    <property type="entry name" value="SIGMA54_INTERACT_4"/>
    <property type="match status" value="1"/>
</dbReference>
<name>A0ABS0Y9Y3_9BACT</name>
<evidence type="ECO:0000256" key="4">
    <source>
        <dbReference type="ARBA" id="ARBA00023163"/>
    </source>
</evidence>
<dbReference type="SMART" id="SM00448">
    <property type="entry name" value="REC"/>
    <property type="match status" value="1"/>
</dbReference>
<evidence type="ECO:0000313" key="8">
    <source>
        <dbReference type="EMBL" id="MBJ6749128.1"/>
    </source>
</evidence>
<accession>A0ABS0Y9Y3</accession>
<dbReference type="Gene3D" id="3.40.50.2300">
    <property type="match status" value="1"/>
</dbReference>
<keyword evidence="3" id="KW-0805">Transcription regulation</keyword>
<dbReference type="CDD" id="cd00009">
    <property type="entry name" value="AAA"/>
    <property type="match status" value="1"/>
</dbReference>
<evidence type="ECO:0000256" key="1">
    <source>
        <dbReference type="ARBA" id="ARBA00022741"/>
    </source>
</evidence>
<dbReference type="InterPro" id="IPR011006">
    <property type="entry name" value="CheY-like_superfamily"/>
</dbReference>
<evidence type="ECO:0000313" key="9">
    <source>
        <dbReference type="Proteomes" id="UP000614714"/>
    </source>
</evidence>
<dbReference type="Pfam" id="PF25601">
    <property type="entry name" value="AAA_lid_14"/>
    <property type="match status" value="1"/>
</dbReference>
<dbReference type="EMBL" id="JAEMHL010000001">
    <property type="protein sequence ID" value="MBJ6749128.1"/>
    <property type="molecule type" value="Genomic_DNA"/>
</dbReference>
<dbReference type="Proteomes" id="UP000614714">
    <property type="component" value="Unassembled WGS sequence"/>
</dbReference>
<keyword evidence="9" id="KW-1185">Reference proteome</keyword>
<dbReference type="RefSeq" id="WP_199387673.1">
    <property type="nucleotide sequence ID" value="NZ_JAEMHL010000001.1"/>
</dbReference>
<dbReference type="InterPro" id="IPR025944">
    <property type="entry name" value="Sigma_54_int_dom_CS"/>
</dbReference>
<dbReference type="SMART" id="SM00382">
    <property type="entry name" value="AAA"/>
    <property type="match status" value="1"/>
</dbReference>
<dbReference type="Pfam" id="PF00072">
    <property type="entry name" value="Response_reg"/>
    <property type="match status" value="1"/>
</dbReference>
<evidence type="ECO:0000259" key="7">
    <source>
        <dbReference type="PROSITE" id="PS50110"/>
    </source>
</evidence>
<gene>
    <name evidence="8" type="ORF">JFN91_02770</name>
</gene>
<dbReference type="Pfam" id="PF00158">
    <property type="entry name" value="Sigma54_activat"/>
    <property type="match status" value="1"/>
</dbReference>
<comment type="caution">
    <text evidence="8">The sequence shown here is derived from an EMBL/GenBank/DDBJ whole genome shotgun (WGS) entry which is preliminary data.</text>
</comment>
<evidence type="ECO:0000256" key="3">
    <source>
        <dbReference type="ARBA" id="ARBA00023015"/>
    </source>
</evidence>
<keyword evidence="4" id="KW-0804">Transcription</keyword>